<feature type="chain" id="PRO_5045793701" evidence="1">
    <location>
        <begin position="20"/>
        <end position="408"/>
    </location>
</feature>
<dbReference type="EMBL" id="JADCKC010000001">
    <property type="protein sequence ID" value="MBE5036341.1"/>
    <property type="molecule type" value="Genomic_DNA"/>
</dbReference>
<evidence type="ECO:0000256" key="1">
    <source>
        <dbReference type="SAM" id="SignalP"/>
    </source>
</evidence>
<comment type="caution">
    <text evidence="3">The sequence shown here is derived from an EMBL/GenBank/DDBJ whole genome shotgun (WGS) entry which is preliminary data.</text>
</comment>
<organism evidence="3 4">
    <name type="scientific">Gemmiger gallinarum</name>
    <dbReference type="NCBI Taxonomy" id="2779354"/>
    <lineage>
        <taxon>Bacteria</taxon>
        <taxon>Bacillati</taxon>
        <taxon>Bacillota</taxon>
        <taxon>Clostridia</taxon>
        <taxon>Eubacteriales</taxon>
        <taxon>Gemmiger</taxon>
    </lineage>
</organism>
<evidence type="ECO:0000259" key="2">
    <source>
        <dbReference type="PROSITE" id="PS51494"/>
    </source>
</evidence>
<gene>
    <name evidence="3" type="primary">spoIVB</name>
    <name evidence="3" type="ORF">INF35_00785</name>
</gene>
<dbReference type="Pfam" id="PF05580">
    <property type="entry name" value="Peptidase_S55"/>
    <property type="match status" value="1"/>
</dbReference>
<dbReference type="EC" id="3.4.21.116" evidence="3"/>
<keyword evidence="3" id="KW-0378">Hydrolase</keyword>
<dbReference type="Proteomes" id="UP000768567">
    <property type="component" value="Unassembled WGS sequence"/>
</dbReference>
<feature type="domain" description="Peptidase S55" evidence="2">
    <location>
        <begin position="176"/>
        <end position="408"/>
    </location>
</feature>
<accession>A0ABR9QZQ6</accession>
<sequence>MHKLFRRAAALILAAAVTAGVGVTAINRSLPDTFYVEQGQELTIASMPWLKEKSSSVQEVAAGSMGQDDGSNRTLALFGLVPVKTVRAISSERREVTVCGTPFGIKMFSNGALVVAFSDLYTSLGSENPAKEAGLRLGDLIISAGGHTVRNNDELSAAITEAAGGAMQVVYLRSGEKQQCTLTPVKDQSGVYKAGVWVRDSSAGIGTLTFVDTENGTFAGLGHAISDTDTGTSISLLSGEIVPVSITGYVRGTAGSPGELRGEFSGETILGTVLSNDETGVYGALTGSVQGTKYPVANSQEVTVGDAQILTTIAGGQAKLYDVRIERVNLNAGDPNRNMMIEITDPELLSATGGIVQGMSGSSILQNGRLVGAVTHVLINDPSRGYAIFAQTMLCAADACSTSQISKN</sequence>
<dbReference type="PROSITE" id="PS51494">
    <property type="entry name" value="SPOIVB"/>
    <property type="match status" value="1"/>
</dbReference>
<dbReference type="Pfam" id="PF13180">
    <property type="entry name" value="PDZ_2"/>
    <property type="match status" value="1"/>
</dbReference>
<dbReference type="NCBIfam" id="TIGR02860">
    <property type="entry name" value="spore_IV_B"/>
    <property type="match status" value="1"/>
</dbReference>
<keyword evidence="4" id="KW-1185">Reference proteome</keyword>
<evidence type="ECO:0000313" key="3">
    <source>
        <dbReference type="EMBL" id="MBE5036341.1"/>
    </source>
</evidence>
<dbReference type="InterPro" id="IPR036034">
    <property type="entry name" value="PDZ_sf"/>
</dbReference>
<dbReference type="InterPro" id="IPR014219">
    <property type="entry name" value="SpoIVB"/>
</dbReference>
<dbReference type="RefSeq" id="WP_193499685.1">
    <property type="nucleotide sequence ID" value="NZ_JADCKC010000001.1"/>
</dbReference>
<proteinExistence type="predicted"/>
<feature type="signal peptide" evidence="1">
    <location>
        <begin position="1"/>
        <end position="19"/>
    </location>
</feature>
<name>A0ABR9QZQ6_9FIRM</name>
<keyword evidence="1" id="KW-0732">Signal</keyword>
<protein>
    <submittedName>
        <fullName evidence="3">SpoIVB peptidase</fullName>
        <ecNumber evidence="3">3.4.21.116</ecNumber>
    </submittedName>
</protein>
<dbReference type="SUPFAM" id="SSF50156">
    <property type="entry name" value="PDZ domain-like"/>
    <property type="match status" value="1"/>
</dbReference>
<reference evidence="3 4" key="1">
    <citation type="submission" date="2020-10" db="EMBL/GenBank/DDBJ databases">
        <title>ChiBAC.</title>
        <authorList>
            <person name="Zenner C."/>
            <person name="Hitch T.C.A."/>
            <person name="Clavel T."/>
        </authorList>
    </citation>
    <scope>NUCLEOTIDE SEQUENCE [LARGE SCALE GENOMIC DNA]</scope>
    <source>
        <strain evidence="3 4">DSM 109015</strain>
    </source>
</reference>
<dbReference type="InterPro" id="IPR008763">
    <property type="entry name" value="Peptidase_S55"/>
</dbReference>
<dbReference type="Gene3D" id="2.30.42.10">
    <property type="match status" value="1"/>
</dbReference>
<evidence type="ECO:0000313" key="4">
    <source>
        <dbReference type="Proteomes" id="UP000768567"/>
    </source>
</evidence>
<dbReference type="GO" id="GO:0016787">
    <property type="term" value="F:hydrolase activity"/>
    <property type="evidence" value="ECO:0007669"/>
    <property type="project" value="UniProtKB-KW"/>
</dbReference>
<dbReference type="InterPro" id="IPR001478">
    <property type="entry name" value="PDZ"/>
</dbReference>